<keyword evidence="2" id="KW-1185">Reference proteome</keyword>
<dbReference type="KEGG" id="ahg:AHOG_24775"/>
<proteinExistence type="predicted"/>
<dbReference type="RefSeq" id="WP_093943484.1">
    <property type="nucleotide sequence ID" value="NZ_CP022521.1"/>
</dbReference>
<reference evidence="1 2" key="1">
    <citation type="submission" date="2017-07" db="EMBL/GenBank/DDBJ databases">
        <title>Complete genome sequence of Actinoalloteichus hoggarensis DSM 45943, type strain of Actinoalloteichus hoggarensis.</title>
        <authorList>
            <person name="Ruckert C."/>
            <person name="Nouioui I."/>
            <person name="Willmese J."/>
            <person name="van Wezel G."/>
            <person name="Klenk H.-P."/>
            <person name="Kalinowski J."/>
            <person name="Zotchev S.B."/>
        </authorList>
    </citation>
    <scope>NUCLEOTIDE SEQUENCE [LARGE SCALE GENOMIC DNA]</scope>
    <source>
        <strain evidence="1 2">DSM 45943</strain>
    </source>
</reference>
<gene>
    <name evidence="1" type="ORF">AHOG_24775</name>
</gene>
<evidence type="ECO:0000313" key="2">
    <source>
        <dbReference type="Proteomes" id="UP000204221"/>
    </source>
</evidence>
<dbReference type="EMBL" id="CP022521">
    <property type="protein sequence ID" value="ASO22560.1"/>
    <property type="molecule type" value="Genomic_DNA"/>
</dbReference>
<dbReference type="AlphaFoldDB" id="A0A221W951"/>
<organism evidence="1 2">
    <name type="scientific">Actinoalloteichus hoggarensis</name>
    <dbReference type="NCBI Taxonomy" id="1470176"/>
    <lineage>
        <taxon>Bacteria</taxon>
        <taxon>Bacillati</taxon>
        <taxon>Actinomycetota</taxon>
        <taxon>Actinomycetes</taxon>
        <taxon>Pseudonocardiales</taxon>
        <taxon>Pseudonocardiaceae</taxon>
        <taxon>Actinoalloteichus</taxon>
    </lineage>
</organism>
<accession>A0A221W951</accession>
<name>A0A221W951_9PSEU</name>
<protein>
    <submittedName>
        <fullName evidence="1">Uncharacterized protein</fullName>
    </submittedName>
</protein>
<dbReference type="Proteomes" id="UP000204221">
    <property type="component" value="Chromosome"/>
</dbReference>
<sequence length="74" mass="7856">MPAPGDAGRLFAEPPDHTERTMAVVVDPPPSRATLSVSVSVSVSASVEQGRTRRLLRVGKSLVGMGGRLLITMW</sequence>
<evidence type="ECO:0000313" key="1">
    <source>
        <dbReference type="EMBL" id="ASO22560.1"/>
    </source>
</evidence>